<protein>
    <recommendedName>
        <fullName evidence="3">DDE-1 domain-containing protein</fullName>
    </recommendedName>
</protein>
<evidence type="ECO:0008006" key="3">
    <source>
        <dbReference type="Google" id="ProtNLM"/>
    </source>
</evidence>
<accession>A0A0C2I5C8</accession>
<proteinExistence type="predicted"/>
<sequence length="130" mass="15184">MTDFALLTVRFLPRNTISLIQPIDHDCISVIKNCTLARFSVCGLNIKKFWKENFDIIEDIHIKAWSEVRQRQLISPWQELGVQVDTLEIIGEILTTARNLKSEFKEDSIEELIIDHHYGMTTEELKQNLE</sequence>
<organism evidence="1 2">
    <name type="scientific">Thelohanellus kitauei</name>
    <name type="common">Myxosporean</name>
    <dbReference type="NCBI Taxonomy" id="669202"/>
    <lineage>
        <taxon>Eukaryota</taxon>
        <taxon>Metazoa</taxon>
        <taxon>Cnidaria</taxon>
        <taxon>Myxozoa</taxon>
        <taxon>Myxosporea</taxon>
        <taxon>Bivalvulida</taxon>
        <taxon>Platysporina</taxon>
        <taxon>Myxobolidae</taxon>
        <taxon>Thelohanellus</taxon>
    </lineage>
</organism>
<comment type="caution">
    <text evidence="1">The sequence shown here is derived from an EMBL/GenBank/DDBJ whole genome shotgun (WGS) entry which is preliminary data.</text>
</comment>
<reference evidence="1 2" key="1">
    <citation type="journal article" date="2014" name="Genome Biol. Evol.">
        <title>The genome of the myxosporean Thelohanellus kitauei shows adaptations to nutrient acquisition within its fish host.</title>
        <authorList>
            <person name="Yang Y."/>
            <person name="Xiong J."/>
            <person name="Zhou Z."/>
            <person name="Huo F."/>
            <person name="Miao W."/>
            <person name="Ran C."/>
            <person name="Liu Y."/>
            <person name="Zhang J."/>
            <person name="Feng J."/>
            <person name="Wang M."/>
            <person name="Wang M."/>
            <person name="Wang L."/>
            <person name="Yao B."/>
        </authorList>
    </citation>
    <scope>NUCLEOTIDE SEQUENCE [LARGE SCALE GENOMIC DNA]</scope>
    <source>
        <strain evidence="1">Wuqing</strain>
    </source>
</reference>
<dbReference type="Proteomes" id="UP000031668">
    <property type="component" value="Unassembled WGS sequence"/>
</dbReference>
<evidence type="ECO:0000313" key="1">
    <source>
        <dbReference type="EMBL" id="KII60358.1"/>
    </source>
</evidence>
<dbReference type="AlphaFoldDB" id="A0A0C2I5C8"/>
<dbReference type="OrthoDB" id="7607518at2759"/>
<dbReference type="EMBL" id="JWZT01005673">
    <property type="protein sequence ID" value="KII60358.1"/>
    <property type="molecule type" value="Genomic_DNA"/>
</dbReference>
<keyword evidence="2" id="KW-1185">Reference proteome</keyword>
<evidence type="ECO:0000313" key="2">
    <source>
        <dbReference type="Proteomes" id="UP000031668"/>
    </source>
</evidence>
<name>A0A0C2I5C8_THEKT</name>
<gene>
    <name evidence="1" type="ORF">RF11_15898</name>
</gene>